<dbReference type="AlphaFoldDB" id="A0A0F9I752"/>
<reference evidence="1" key="1">
    <citation type="journal article" date="2015" name="Nature">
        <title>Complex archaea that bridge the gap between prokaryotes and eukaryotes.</title>
        <authorList>
            <person name="Spang A."/>
            <person name="Saw J.H."/>
            <person name="Jorgensen S.L."/>
            <person name="Zaremba-Niedzwiedzka K."/>
            <person name="Martijn J."/>
            <person name="Lind A.E."/>
            <person name="van Eijk R."/>
            <person name="Schleper C."/>
            <person name="Guy L."/>
            <person name="Ettema T.J."/>
        </authorList>
    </citation>
    <scope>NUCLEOTIDE SEQUENCE</scope>
</reference>
<organism evidence="1">
    <name type="scientific">marine sediment metagenome</name>
    <dbReference type="NCBI Taxonomy" id="412755"/>
    <lineage>
        <taxon>unclassified sequences</taxon>
        <taxon>metagenomes</taxon>
        <taxon>ecological metagenomes</taxon>
    </lineage>
</organism>
<protein>
    <submittedName>
        <fullName evidence="1">Uncharacterized protein</fullName>
    </submittedName>
</protein>
<sequence length="233" mass="26297">MAPPSKITDPKIIQRLMDLRTLEQVTWKEMPAHYKEWTGEDVNWQTIRSTLRKEAPMDFLPARVSAGIKAIIEEKTSEVHDVFSLTLVAFNVRFAEYMALVGKQRLAEVDLLGLKEEKGGTEAVFTPDDMSRMDMLYNDMMQFTFRFAGILREMGAGRHDMIEGMGINGAATTAEEVVSETLTVEATIERIIAKVAKVTNDDLAAIENSHMTEARGKFRPRPDIEEDLLEEEG</sequence>
<proteinExistence type="predicted"/>
<accession>A0A0F9I752</accession>
<comment type="caution">
    <text evidence="1">The sequence shown here is derived from an EMBL/GenBank/DDBJ whole genome shotgun (WGS) entry which is preliminary data.</text>
</comment>
<gene>
    <name evidence="1" type="ORF">LCGC14_1912770</name>
</gene>
<name>A0A0F9I752_9ZZZZ</name>
<evidence type="ECO:0000313" key="1">
    <source>
        <dbReference type="EMBL" id="KKL89630.1"/>
    </source>
</evidence>
<dbReference type="EMBL" id="LAZR01020232">
    <property type="protein sequence ID" value="KKL89630.1"/>
    <property type="molecule type" value="Genomic_DNA"/>
</dbReference>